<dbReference type="Proteomes" id="UP000600565">
    <property type="component" value="Unassembled WGS sequence"/>
</dbReference>
<name>A0ABR8XT19_9BACL</name>
<proteinExistence type="predicted"/>
<comment type="caution">
    <text evidence="1">The sequence shown here is derived from an EMBL/GenBank/DDBJ whole genome shotgun (WGS) entry which is preliminary data.</text>
</comment>
<reference evidence="1 2" key="1">
    <citation type="submission" date="2020-08" db="EMBL/GenBank/DDBJ databases">
        <title>A Genomic Blueprint of the Chicken Gut Microbiome.</title>
        <authorList>
            <person name="Gilroy R."/>
            <person name="Ravi A."/>
            <person name="Getino M."/>
            <person name="Pursley I."/>
            <person name="Horton D.L."/>
            <person name="Alikhan N.-F."/>
            <person name="Baker D."/>
            <person name="Gharbi K."/>
            <person name="Hall N."/>
            <person name="Watson M."/>
            <person name="Adriaenssens E.M."/>
            <person name="Foster-Nyarko E."/>
            <person name="Jarju S."/>
            <person name="Secka A."/>
            <person name="Antonio M."/>
            <person name="Oren A."/>
            <person name="Chaudhuri R."/>
            <person name="La Ragione R.M."/>
            <person name="Hildebrand F."/>
            <person name="Pallen M.J."/>
        </authorList>
    </citation>
    <scope>NUCLEOTIDE SEQUENCE [LARGE SCALE GENOMIC DNA]</scope>
    <source>
        <strain evidence="1 2">Sa1YVA6</strain>
    </source>
</reference>
<organism evidence="1 2">
    <name type="scientific">Solibacillus merdavium</name>
    <dbReference type="NCBI Taxonomy" id="2762218"/>
    <lineage>
        <taxon>Bacteria</taxon>
        <taxon>Bacillati</taxon>
        <taxon>Bacillota</taxon>
        <taxon>Bacilli</taxon>
        <taxon>Bacillales</taxon>
        <taxon>Caryophanaceae</taxon>
        <taxon>Solibacillus</taxon>
    </lineage>
</organism>
<keyword evidence="2" id="KW-1185">Reference proteome</keyword>
<evidence type="ECO:0008006" key="3">
    <source>
        <dbReference type="Google" id="ProtNLM"/>
    </source>
</evidence>
<sequence length="345" mass="40975">MISEDWKLLDVYGQLKINKQSKEEIKLLATELIYYYFETEDEINIKQLLEELSVINNELITEVVQITLCNIQIDALPQQENYANIRKACVGHLSNHLNDSINFFISKQTHTALLAGMLLHFEVHDSKNSEKIWEAYLTVIENNEIFWSYNLQKDLDDYQFLWLSAGILAQQDKPLESFKLAVNRINHISEGWGIADHASNKKYKQIIHLYMVGAMASEWLVAKERNDEAAQLYNYVFHKTTSYLRNSIPYEKDIINPLIIELWSRLPRIKPADYLDIALYTIPLYDEYKHILLALTELYYHSNNKIDIKLLMREIHEEFFPLEKIMYAHDENILNWYEQFDWWLE</sequence>
<protein>
    <recommendedName>
        <fullName evidence="3">DUF2785 domain-containing protein</fullName>
    </recommendedName>
</protein>
<accession>A0ABR8XT19</accession>
<dbReference type="EMBL" id="JACSPW010000033">
    <property type="protein sequence ID" value="MBD8035051.1"/>
    <property type="molecule type" value="Genomic_DNA"/>
</dbReference>
<gene>
    <name evidence="1" type="ORF">H9632_18515</name>
</gene>
<evidence type="ECO:0000313" key="2">
    <source>
        <dbReference type="Proteomes" id="UP000600565"/>
    </source>
</evidence>
<evidence type="ECO:0000313" key="1">
    <source>
        <dbReference type="EMBL" id="MBD8035051.1"/>
    </source>
</evidence>
<dbReference type="RefSeq" id="WP_191705527.1">
    <property type="nucleotide sequence ID" value="NZ_JACSPW010000033.1"/>
</dbReference>